<feature type="compositionally biased region" description="Low complexity" evidence="1">
    <location>
        <begin position="230"/>
        <end position="240"/>
    </location>
</feature>
<protein>
    <submittedName>
        <fullName evidence="2">Uncharacterized protein</fullName>
    </submittedName>
</protein>
<reference evidence="2" key="1">
    <citation type="journal article" date="2019" name="Sci. Rep.">
        <title>Draft genome of Tanacetum cinerariifolium, the natural source of mosquito coil.</title>
        <authorList>
            <person name="Yamashiro T."/>
            <person name="Shiraishi A."/>
            <person name="Satake H."/>
            <person name="Nakayama K."/>
        </authorList>
    </citation>
    <scope>NUCLEOTIDE SEQUENCE</scope>
</reference>
<dbReference type="EMBL" id="BKCJ010010049">
    <property type="protein sequence ID" value="GEU89840.1"/>
    <property type="molecule type" value="Genomic_DNA"/>
</dbReference>
<evidence type="ECO:0000256" key="1">
    <source>
        <dbReference type="SAM" id="MobiDB-lite"/>
    </source>
</evidence>
<proteinExistence type="predicted"/>
<comment type="caution">
    <text evidence="2">The sequence shown here is derived from an EMBL/GenBank/DDBJ whole genome shotgun (WGS) entry which is preliminary data.</text>
</comment>
<evidence type="ECO:0000313" key="2">
    <source>
        <dbReference type="EMBL" id="GEU89840.1"/>
    </source>
</evidence>
<organism evidence="2">
    <name type="scientific">Tanacetum cinerariifolium</name>
    <name type="common">Dalmatian daisy</name>
    <name type="synonym">Chrysanthemum cinerariifolium</name>
    <dbReference type="NCBI Taxonomy" id="118510"/>
    <lineage>
        <taxon>Eukaryota</taxon>
        <taxon>Viridiplantae</taxon>
        <taxon>Streptophyta</taxon>
        <taxon>Embryophyta</taxon>
        <taxon>Tracheophyta</taxon>
        <taxon>Spermatophyta</taxon>
        <taxon>Magnoliopsida</taxon>
        <taxon>eudicotyledons</taxon>
        <taxon>Gunneridae</taxon>
        <taxon>Pentapetalae</taxon>
        <taxon>asterids</taxon>
        <taxon>campanulids</taxon>
        <taxon>Asterales</taxon>
        <taxon>Asteraceae</taxon>
        <taxon>Asteroideae</taxon>
        <taxon>Anthemideae</taxon>
        <taxon>Anthemidinae</taxon>
        <taxon>Tanacetum</taxon>
    </lineage>
</organism>
<accession>A0A6L2NUG9</accession>
<feature type="region of interest" description="Disordered" evidence="1">
    <location>
        <begin position="217"/>
        <end position="240"/>
    </location>
</feature>
<dbReference type="AlphaFoldDB" id="A0A6L2NUG9"/>
<gene>
    <name evidence="2" type="ORF">Tci_061818</name>
</gene>
<sequence length="283" mass="32723">MFNWETATYGKIRYHKDINFFKDFETNFPAIIFDDPLGTDHKILSEPTERLERMHDRLVHRVHVLDFDTLIKEMRGALDYRLRMEHSDAHGQVVFTSHGWRRLFETRGLLVQELILEFFSMFRIAEGILDPVAAGTLQDPLMRLCNRLTMFSIAGRSQAPEKERLQGLIVVVHDLPMIDMDELVRGYLGLGSTWTREAAGCCGEVAKADQRIPKKGVQVDPTPVHAPQSPKTTPTTRTMQQRMVRLDEEVRGVRKSLREQRAELDTMSRDFSRFTTWTVGHLL</sequence>
<name>A0A6L2NUG9_TANCI</name>